<dbReference type="AlphaFoldDB" id="X1RP01"/>
<dbReference type="GO" id="GO:0005829">
    <property type="term" value="C:cytosol"/>
    <property type="evidence" value="ECO:0007669"/>
    <property type="project" value="TreeGrafter"/>
</dbReference>
<accession>X1RP01</accession>
<dbReference type="PANTHER" id="PTHR31689">
    <property type="entry name" value="DIAMINOPIMELATE EPIMERASE, CHLOROPLASTIC"/>
    <property type="match status" value="1"/>
</dbReference>
<dbReference type="GO" id="GO:0008837">
    <property type="term" value="F:diaminopimelate epimerase activity"/>
    <property type="evidence" value="ECO:0007669"/>
    <property type="project" value="InterPro"/>
</dbReference>
<dbReference type="EMBL" id="BARW01004981">
    <property type="protein sequence ID" value="GAI68706.1"/>
    <property type="molecule type" value="Genomic_DNA"/>
</dbReference>
<comment type="similarity">
    <text evidence="1">Belongs to the diaminopimelate epimerase family.</text>
</comment>
<reference evidence="3" key="1">
    <citation type="journal article" date="2014" name="Front. Microbiol.">
        <title>High frequency of phylogenetically diverse reductive dehalogenase-homologous genes in deep subseafloor sedimentary metagenomes.</title>
        <authorList>
            <person name="Kawai M."/>
            <person name="Futagami T."/>
            <person name="Toyoda A."/>
            <person name="Takaki Y."/>
            <person name="Nishi S."/>
            <person name="Hori S."/>
            <person name="Arai W."/>
            <person name="Tsubouchi T."/>
            <person name="Morono Y."/>
            <person name="Uchiyama I."/>
            <person name="Ito T."/>
            <person name="Fujiyama A."/>
            <person name="Inagaki F."/>
            <person name="Takami H."/>
        </authorList>
    </citation>
    <scope>NUCLEOTIDE SEQUENCE</scope>
    <source>
        <strain evidence="3">Expedition CK06-06</strain>
    </source>
</reference>
<evidence type="ECO:0008006" key="4">
    <source>
        <dbReference type="Google" id="ProtNLM"/>
    </source>
</evidence>
<comment type="caution">
    <text evidence="3">The sequence shown here is derived from an EMBL/GenBank/DDBJ whole genome shotgun (WGS) entry which is preliminary data.</text>
</comment>
<feature type="non-terminal residue" evidence="3">
    <location>
        <position position="203"/>
    </location>
</feature>
<organism evidence="3">
    <name type="scientific">marine sediment metagenome</name>
    <dbReference type="NCBI Taxonomy" id="412755"/>
    <lineage>
        <taxon>unclassified sequences</taxon>
        <taxon>metagenomes</taxon>
        <taxon>ecological metagenomes</taxon>
    </lineage>
</organism>
<dbReference type="InterPro" id="IPR001653">
    <property type="entry name" value="DAP_epimerase_DapF"/>
</dbReference>
<dbReference type="Pfam" id="PF01678">
    <property type="entry name" value="DAP_epimerase"/>
    <property type="match status" value="1"/>
</dbReference>
<dbReference type="NCBIfam" id="TIGR00652">
    <property type="entry name" value="DapF"/>
    <property type="match status" value="1"/>
</dbReference>
<proteinExistence type="inferred from homology"/>
<gene>
    <name evidence="3" type="ORF">S12H4_11208</name>
</gene>
<dbReference type="GO" id="GO:0009089">
    <property type="term" value="P:lysine biosynthetic process via diaminopimelate"/>
    <property type="evidence" value="ECO:0007669"/>
    <property type="project" value="InterPro"/>
</dbReference>
<evidence type="ECO:0000256" key="1">
    <source>
        <dbReference type="ARBA" id="ARBA00010219"/>
    </source>
</evidence>
<dbReference type="Gene3D" id="3.10.310.10">
    <property type="entry name" value="Diaminopimelate Epimerase, Chain A, domain 1"/>
    <property type="match status" value="2"/>
</dbReference>
<dbReference type="PANTHER" id="PTHR31689:SF0">
    <property type="entry name" value="DIAMINOPIMELATE EPIMERASE"/>
    <property type="match status" value="1"/>
</dbReference>
<name>X1RP01_9ZZZZ</name>
<sequence>MLNFTKMQGAANDFIVVDARNMERDWPELALAACDRHLGIGADGLLLLVSPNKADFGMRIFDADGLEAETCGNGIRCLARYALEKGLISPDAEEITIETVATVNRVTFDREGGKVTGFRANMGKPRFAAEIIPVNIKSGEGGVVDINNMLNYKVKVDDADLTLNLISMGNPHAVHFCRGPVADFSLNVIGPLVERLDVFPNRI</sequence>
<dbReference type="SUPFAM" id="SSF54506">
    <property type="entry name" value="Diaminopimelate epimerase-like"/>
    <property type="match status" value="2"/>
</dbReference>
<evidence type="ECO:0000256" key="2">
    <source>
        <dbReference type="ARBA" id="ARBA00023235"/>
    </source>
</evidence>
<protein>
    <recommendedName>
        <fullName evidence="4">Diaminopimelate epimerase</fullName>
    </recommendedName>
</protein>
<keyword evidence="2" id="KW-0413">Isomerase</keyword>
<evidence type="ECO:0000313" key="3">
    <source>
        <dbReference type="EMBL" id="GAI68706.1"/>
    </source>
</evidence>